<dbReference type="VEuPathDB" id="FungiDB:SeMB42_g01651"/>
<reference evidence="1 2" key="1">
    <citation type="journal article" date="2019" name="Sci. Rep.">
        <title>Comparative genomics of chytrid fungi reveal insights into the obligate biotrophic and pathogenic lifestyle of Synchytrium endobioticum.</title>
        <authorList>
            <person name="van de Vossenberg B.T.L.H."/>
            <person name="Warris S."/>
            <person name="Nguyen H.D.T."/>
            <person name="van Gent-Pelzer M.P.E."/>
            <person name="Joly D.L."/>
            <person name="van de Geest H.C."/>
            <person name="Bonants P.J.M."/>
            <person name="Smith D.S."/>
            <person name="Levesque C.A."/>
            <person name="van der Lee T.A.J."/>
        </authorList>
    </citation>
    <scope>NUCLEOTIDE SEQUENCE [LARGE SCALE GENOMIC DNA]</scope>
    <source>
        <strain evidence="1 2">MB42</strain>
    </source>
</reference>
<organism evidence="1 2">
    <name type="scientific">Synchytrium endobioticum</name>
    <dbReference type="NCBI Taxonomy" id="286115"/>
    <lineage>
        <taxon>Eukaryota</taxon>
        <taxon>Fungi</taxon>
        <taxon>Fungi incertae sedis</taxon>
        <taxon>Chytridiomycota</taxon>
        <taxon>Chytridiomycota incertae sedis</taxon>
        <taxon>Chytridiomycetes</taxon>
        <taxon>Synchytriales</taxon>
        <taxon>Synchytriaceae</taxon>
        <taxon>Synchytrium</taxon>
    </lineage>
</organism>
<dbReference type="AlphaFoldDB" id="A0A507DK81"/>
<accession>A0A507DK81</accession>
<comment type="caution">
    <text evidence="1">The sequence shown here is derived from an EMBL/GenBank/DDBJ whole genome shotgun (WGS) entry which is preliminary data.</text>
</comment>
<evidence type="ECO:0000313" key="1">
    <source>
        <dbReference type="EMBL" id="TPX52062.1"/>
    </source>
</evidence>
<sequence>MTTPNERSCFCVCRPSIRTLSGRLQNRAPQHSNKGASECDRPKVDFLKHLTSNKLIISSNSKIQGPCSSRLVTSSLEQGALSIPSSW</sequence>
<dbReference type="EMBL" id="QEAN01000044">
    <property type="protein sequence ID" value="TPX52062.1"/>
    <property type="molecule type" value="Genomic_DNA"/>
</dbReference>
<proteinExistence type="predicted"/>
<keyword evidence="2" id="KW-1185">Reference proteome</keyword>
<gene>
    <name evidence="1" type="ORF">SeMB42_g01651</name>
</gene>
<protein>
    <submittedName>
        <fullName evidence="1">Uncharacterized protein</fullName>
    </submittedName>
</protein>
<name>A0A507DK81_9FUNG</name>
<dbReference type="Proteomes" id="UP000317494">
    <property type="component" value="Unassembled WGS sequence"/>
</dbReference>
<evidence type="ECO:0000313" key="2">
    <source>
        <dbReference type="Proteomes" id="UP000317494"/>
    </source>
</evidence>